<name>A0ACA9TSZ5_BIOOC</name>
<gene>
    <name evidence="1" type="ORF">CRV2_00001235</name>
</gene>
<dbReference type="Proteomes" id="UP000836387">
    <property type="component" value="Unassembled WGS sequence"/>
</dbReference>
<accession>A0ACA9TSZ5</accession>
<evidence type="ECO:0000313" key="1">
    <source>
        <dbReference type="EMBL" id="CAG9944071.1"/>
    </source>
</evidence>
<comment type="caution">
    <text evidence="1">The sequence shown here is derived from an EMBL/GenBank/DDBJ whole genome shotgun (WGS) entry which is preliminary data.</text>
</comment>
<reference evidence="1" key="1">
    <citation type="submission" date="2020-04" db="EMBL/GenBank/DDBJ databases">
        <authorList>
            <person name="Broberg M."/>
        </authorList>
    </citation>
    <scope>NUCLEOTIDE SEQUENCE</scope>
</reference>
<dbReference type="EMBL" id="CADEHS020000007">
    <property type="protein sequence ID" value="CAG9944071.1"/>
    <property type="molecule type" value="Genomic_DNA"/>
</dbReference>
<proteinExistence type="predicted"/>
<sequence>MYFLVRLTTMDPVQELSVEIQLKIQVSTDDLDLCSSLSRASPAIFKVYSNHLEYIKRKYNESVLVNDYSLIQDFMAVILFPEADVTECTQEE</sequence>
<organism evidence="1 2">
    <name type="scientific">Clonostachys rosea f. rosea IK726</name>
    <dbReference type="NCBI Taxonomy" id="1349383"/>
    <lineage>
        <taxon>Eukaryota</taxon>
        <taxon>Fungi</taxon>
        <taxon>Dikarya</taxon>
        <taxon>Ascomycota</taxon>
        <taxon>Pezizomycotina</taxon>
        <taxon>Sordariomycetes</taxon>
        <taxon>Hypocreomycetidae</taxon>
        <taxon>Hypocreales</taxon>
        <taxon>Bionectriaceae</taxon>
        <taxon>Clonostachys</taxon>
    </lineage>
</organism>
<reference evidence="1" key="2">
    <citation type="submission" date="2021-10" db="EMBL/GenBank/DDBJ databases">
        <authorList>
            <person name="Piombo E."/>
        </authorList>
    </citation>
    <scope>NUCLEOTIDE SEQUENCE</scope>
</reference>
<keyword evidence="2" id="KW-1185">Reference proteome</keyword>
<evidence type="ECO:0000313" key="2">
    <source>
        <dbReference type="Proteomes" id="UP000836387"/>
    </source>
</evidence>
<protein>
    <submittedName>
        <fullName evidence="1">Uncharacterized protein</fullName>
    </submittedName>
</protein>